<name>A0A927MNU7_9ACTN</name>
<evidence type="ECO:0000313" key="2">
    <source>
        <dbReference type="EMBL" id="MBE1604130.1"/>
    </source>
</evidence>
<protein>
    <submittedName>
        <fullName evidence="2">Uncharacterized protein</fullName>
    </submittedName>
</protein>
<gene>
    <name evidence="2" type="ORF">HEB94_000978</name>
</gene>
<accession>A0A927MNU7</accession>
<evidence type="ECO:0000313" key="3">
    <source>
        <dbReference type="Proteomes" id="UP000638648"/>
    </source>
</evidence>
<dbReference type="RefSeq" id="WP_192748750.1">
    <property type="nucleotide sequence ID" value="NZ_JADBEM010000001.1"/>
</dbReference>
<comment type="caution">
    <text evidence="2">The sequence shown here is derived from an EMBL/GenBank/DDBJ whole genome shotgun (WGS) entry which is preliminary data.</text>
</comment>
<feature type="compositionally biased region" description="Basic and acidic residues" evidence="1">
    <location>
        <begin position="25"/>
        <end position="39"/>
    </location>
</feature>
<proteinExistence type="predicted"/>
<dbReference type="AlphaFoldDB" id="A0A927MNU7"/>
<evidence type="ECO:0000256" key="1">
    <source>
        <dbReference type="SAM" id="MobiDB-lite"/>
    </source>
</evidence>
<keyword evidence="3" id="KW-1185">Reference proteome</keyword>
<organism evidence="2 3">
    <name type="scientific">Actinopolymorpha pittospori</name>
    <dbReference type="NCBI Taxonomy" id="648752"/>
    <lineage>
        <taxon>Bacteria</taxon>
        <taxon>Bacillati</taxon>
        <taxon>Actinomycetota</taxon>
        <taxon>Actinomycetes</taxon>
        <taxon>Propionibacteriales</taxon>
        <taxon>Actinopolymorphaceae</taxon>
        <taxon>Actinopolymorpha</taxon>
    </lineage>
</organism>
<dbReference type="EMBL" id="JADBEM010000001">
    <property type="protein sequence ID" value="MBE1604130.1"/>
    <property type="molecule type" value="Genomic_DNA"/>
</dbReference>
<sequence>MDRDDPGDARLAAFERVHLLEAGTGDDRESLAELRRDDASGEESSLYLHGRHHHSATITLTREGAVVLGLSLDDPFNSPDVLAEGTLLLRRLCQEFSATEGLAGVELPPPQSSSEWTQDAEVLVRLGPTDL</sequence>
<feature type="region of interest" description="Disordered" evidence="1">
    <location>
        <begin position="25"/>
        <end position="47"/>
    </location>
</feature>
<dbReference type="Proteomes" id="UP000638648">
    <property type="component" value="Unassembled WGS sequence"/>
</dbReference>
<reference evidence="2" key="1">
    <citation type="submission" date="2020-10" db="EMBL/GenBank/DDBJ databases">
        <title>Sequencing the genomes of 1000 actinobacteria strains.</title>
        <authorList>
            <person name="Klenk H.-P."/>
        </authorList>
    </citation>
    <scope>NUCLEOTIDE SEQUENCE</scope>
    <source>
        <strain evidence="2">DSM 45354</strain>
    </source>
</reference>